<dbReference type="InterPro" id="IPR036866">
    <property type="entry name" value="RibonucZ/Hydroxyglut_hydro"/>
</dbReference>
<dbReference type="SUPFAM" id="SSF56281">
    <property type="entry name" value="Metallo-hydrolase/oxidoreductase"/>
    <property type="match status" value="1"/>
</dbReference>
<dbReference type="InterPro" id="IPR050698">
    <property type="entry name" value="MBL"/>
</dbReference>
<dbReference type="Pfam" id="PF00753">
    <property type="entry name" value="Lactamase_B"/>
    <property type="match status" value="1"/>
</dbReference>
<dbReference type="SMART" id="SM00849">
    <property type="entry name" value="Lactamase_B"/>
    <property type="match status" value="1"/>
</dbReference>
<dbReference type="PANTHER" id="PTHR11203">
    <property type="entry name" value="CLEAVAGE AND POLYADENYLATION SPECIFICITY FACTOR FAMILY MEMBER"/>
    <property type="match status" value="1"/>
</dbReference>
<dbReference type="PROSITE" id="PS51257">
    <property type="entry name" value="PROKAR_LIPOPROTEIN"/>
    <property type="match status" value="1"/>
</dbReference>
<dbReference type="InterPro" id="IPR011108">
    <property type="entry name" value="RMMBL"/>
</dbReference>
<dbReference type="Pfam" id="PF10996">
    <property type="entry name" value="Beta-Casp"/>
    <property type="match status" value="1"/>
</dbReference>
<dbReference type="Proteomes" id="UP000179237">
    <property type="component" value="Unassembled WGS sequence"/>
</dbReference>
<dbReference type="Gene3D" id="3.40.50.10890">
    <property type="match status" value="1"/>
</dbReference>
<dbReference type="Gene3D" id="3.60.15.10">
    <property type="entry name" value="Ribonuclease Z/Hydroxyacylglutathione hydrolase-like"/>
    <property type="match status" value="1"/>
</dbReference>
<name>A0A1F5FWV2_9BACT</name>
<evidence type="ECO:0000256" key="1">
    <source>
        <dbReference type="ARBA" id="ARBA00022801"/>
    </source>
</evidence>
<dbReference type="PANTHER" id="PTHR11203:SF37">
    <property type="entry name" value="INTEGRATOR COMPLEX SUBUNIT 11"/>
    <property type="match status" value="1"/>
</dbReference>
<dbReference type="InterPro" id="IPR001279">
    <property type="entry name" value="Metallo-B-lactamas"/>
</dbReference>
<gene>
    <name evidence="4" type="ORF">A2572_03155</name>
</gene>
<comment type="caution">
    <text evidence="4">The sequence shown here is derived from an EMBL/GenBank/DDBJ whole genome shotgun (WGS) entry which is preliminary data.</text>
</comment>
<reference evidence="4 5" key="1">
    <citation type="journal article" date="2016" name="Nat. Commun.">
        <title>Thousands of microbial genomes shed light on interconnected biogeochemical processes in an aquifer system.</title>
        <authorList>
            <person name="Anantharaman K."/>
            <person name="Brown C.T."/>
            <person name="Hug L.A."/>
            <person name="Sharon I."/>
            <person name="Castelle C.J."/>
            <person name="Probst A.J."/>
            <person name="Thomas B.C."/>
            <person name="Singh A."/>
            <person name="Wilkins M.J."/>
            <person name="Karaoz U."/>
            <person name="Brodie E.L."/>
            <person name="Williams K.H."/>
            <person name="Hubbard S.S."/>
            <person name="Banfield J.F."/>
        </authorList>
    </citation>
    <scope>NUCLEOTIDE SEQUENCE [LARGE SCALE GENOMIC DNA]</scope>
</reference>
<feature type="domain" description="Metallo-beta-lactamase" evidence="2">
    <location>
        <begin position="13"/>
        <end position="225"/>
    </location>
</feature>
<evidence type="ECO:0000259" key="3">
    <source>
        <dbReference type="SMART" id="SM01027"/>
    </source>
</evidence>
<dbReference type="EMBL" id="MFAQ01000002">
    <property type="protein sequence ID" value="OGD84099.1"/>
    <property type="molecule type" value="Genomic_DNA"/>
</dbReference>
<sequence>MKLKFLGASGTVTGSCYFLRGENTGVMIDCGMFQGVKEVDELNFAKPNIDFGKLNAIVLTHAHLDHCGRLPLLLKYGFDGAVYMNEPTRALAEIVMLDSAKIAREDATNTMYEEDDVYRFLKKVVLVDYHSPFEIGDFEVTMYDAGHILGSTSLLFVEKSTGKKLLFSGDLGNTPEPLLMPTEIVKSADFVVMESTYGDEKHPAGDEADIIAQIVADAERVGGVIIIPSFSIQRAQELLYVFDQLKKDGRVSEETVVLLDSPMALRTTEVYKDYPGLYSQKLKTQAKKDDPFDFPGLMLCDNVEKSKQIKNYPGTKVIIAGSGMMTGGRILHHAINYLPDPKNTLIFVGFQAEGTLGRDIKSGKKEINIWGNNIEVRAEIKEIKTMSSHADQDQLKSWLSKIDGVKKIYLTHGEDIARLVLKEIIKNDYGDSVDVKMPNLDEEFEL</sequence>
<dbReference type="AlphaFoldDB" id="A0A1F5FWV2"/>
<evidence type="ECO:0008006" key="6">
    <source>
        <dbReference type="Google" id="ProtNLM"/>
    </source>
</evidence>
<dbReference type="GO" id="GO:0016787">
    <property type="term" value="F:hydrolase activity"/>
    <property type="evidence" value="ECO:0007669"/>
    <property type="project" value="UniProtKB-KW"/>
</dbReference>
<protein>
    <recommendedName>
        <fullName evidence="6">MBL fold metallo-hydrolase</fullName>
    </recommendedName>
</protein>
<dbReference type="SMART" id="SM01027">
    <property type="entry name" value="Beta-Casp"/>
    <property type="match status" value="1"/>
</dbReference>
<dbReference type="Pfam" id="PF07521">
    <property type="entry name" value="RMMBL"/>
    <property type="match status" value="1"/>
</dbReference>
<dbReference type="CDD" id="cd16295">
    <property type="entry name" value="TTHA0252-CPSF-like_MBL-fold"/>
    <property type="match status" value="1"/>
</dbReference>
<evidence type="ECO:0000313" key="4">
    <source>
        <dbReference type="EMBL" id="OGD84099.1"/>
    </source>
</evidence>
<dbReference type="GO" id="GO:0004521">
    <property type="term" value="F:RNA endonuclease activity"/>
    <property type="evidence" value="ECO:0007669"/>
    <property type="project" value="TreeGrafter"/>
</dbReference>
<keyword evidence="1" id="KW-0378">Hydrolase</keyword>
<accession>A0A1F5FWV2</accession>
<proteinExistence type="predicted"/>
<evidence type="ECO:0000259" key="2">
    <source>
        <dbReference type="SMART" id="SM00849"/>
    </source>
</evidence>
<dbReference type="InterPro" id="IPR022712">
    <property type="entry name" value="Beta_Casp"/>
</dbReference>
<organism evidence="4 5">
    <name type="scientific">Candidatus Collierbacteria bacterium RIFOXYD1_FULL_40_9</name>
    <dbReference type="NCBI Taxonomy" id="1817731"/>
    <lineage>
        <taxon>Bacteria</taxon>
        <taxon>Candidatus Collieribacteriota</taxon>
    </lineage>
</organism>
<evidence type="ECO:0000313" key="5">
    <source>
        <dbReference type="Proteomes" id="UP000179237"/>
    </source>
</evidence>
<feature type="domain" description="Beta-Casp" evidence="3">
    <location>
        <begin position="235"/>
        <end position="360"/>
    </location>
</feature>